<keyword evidence="2" id="KW-1185">Reference proteome</keyword>
<gene>
    <name evidence="1" type="ORF">H5410_060232</name>
</gene>
<reference evidence="1 2" key="1">
    <citation type="submission" date="2020-09" db="EMBL/GenBank/DDBJ databases">
        <title>De no assembly of potato wild relative species, Solanum commersonii.</title>
        <authorList>
            <person name="Cho K."/>
        </authorList>
    </citation>
    <scope>NUCLEOTIDE SEQUENCE [LARGE SCALE GENOMIC DNA]</scope>
    <source>
        <strain evidence="1">LZ3.2</strain>
        <tissue evidence="1">Leaf</tissue>
    </source>
</reference>
<name>A0A9J5W4M9_SOLCO</name>
<evidence type="ECO:0000313" key="1">
    <source>
        <dbReference type="EMBL" id="KAG5570466.1"/>
    </source>
</evidence>
<dbReference type="Proteomes" id="UP000824120">
    <property type="component" value="Chromosome 12"/>
</dbReference>
<accession>A0A9J5W4M9</accession>
<proteinExistence type="predicted"/>
<evidence type="ECO:0000313" key="2">
    <source>
        <dbReference type="Proteomes" id="UP000824120"/>
    </source>
</evidence>
<protein>
    <submittedName>
        <fullName evidence="1">Uncharacterized protein</fullName>
    </submittedName>
</protein>
<dbReference type="AlphaFoldDB" id="A0A9J5W4M9"/>
<organism evidence="1 2">
    <name type="scientific">Solanum commersonii</name>
    <name type="common">Commerson's wild potato</name>
    <name type="synonym">Commerson's nightshade</name>
    <dbReference type="NCBI Taxonomy" id="4109"/>
    <lineage>
        <taxon>Eukaryota</taxon>
        <taxon>Viridiplantae</taxon>
        <taxon>Streptophyta</taxon>
        <taxon>Embryophyta</taxon>
        <taxon>Tracheophyta</taxon>
        <taxon>Spermatophyta</taxon>
        <taxon>Magnoliopsida</taxon>
        <taxon>eudicotyledons</taxon>
        <taxon>Gunneridae</taxon>
        <taxon>Pentapetalae</taxon>
        <taxon>asterids</taxon>
        <taxon>lamiids</taxon>
        <taxon>Solanales</taxon>
        <taxon>Solanaceae</taxon>
        <taxon>Solanoideae</taxon>
        <taxon>Solaneae</taxon>
        <taxon>Solanum</taxon>
    </lineage>
</organism>
<comment type="caution">
    <text evidence="1">The sequence shown here is derived from an EMBL/GenBank/DDBJ whole genome shotgun (WGS) entry which is preliminary data.</text>
</comment>
<sequence>MFLEVGENLVDNRASTKAKYNHFQELSSQARTLLNLDKQQIPQLRFLLRKNYIRNLENKISNTLSGKAVSRADAIVATLAALAAGGSHRVTCRLLLVTALMSLVGVESGKVPREN</sequence>
<dbReference type="EMBL" id="JACXVP010000012">
    <property type="protein sequence ID" value="KAG5570466.1"/>
    <property type="molecule type" value="Genomic_DNA"/>
</dbReference>